<sequence length="294" mass="33370">MGEMRNVSESAEQPSALTPDTNTAHGTGSSPRTATGWRPLEEEPQLSSLIFTFCPNPSRYGSLRRQDWVAVLEAKCSDIPRLMREGFYWDASNIIKEESYIEFGAKWPILNLWKSLPERSYSLSDKHWTASLTIEASDLTTLYDFDINRLTRQTVKSVSATNQNQQEIYGYSAPMSVNWLFITTYIPMRGFNVIYDNKPLEGAWPWPWPSKEHKGRGDRGNKGADEEIVCRRSEARSCYDRGGLGAARSKDNELYDIFVALFVVACIWGLVIALFYSIGYGLYLLDSNVRRGSL</sequence>
<dbReference type="VEuPathDB" id="FungiDB:F4678DRAFT_482038"/>
<protein>
    <submittedName>
        <fullName evidence="3">Uncharacterized protein</fullName>
    </submittedName>
</protein>
<feature type="compositionally biased region" description="Polar residues" evidence="1">
    <location>
        <begin position="7"/>
        <end position="33"/>
    </location>
</feature>
<keyword evidence="2" id="KW-0472">Membrane</keyword>
<comment type="caution">
    <text evidence="3">The sequence shown here is derived from an EMBL/GenBank/DDBJ whole genome shotgun (WGS) entry which is preliminary data.</text>
</comment>
<keyword evidence="2" id="KW-0812">Transmembrane</keyword>
<dbReference type="EMBL" id="JANPWZ010000654">
    <property type="protein sequence ID" value="KAJ3573827.1"/>
    <property type="molecule type" value="Genomic_DNA"/>
</dbReference>
<name>A0A9W8TLU0_9PEZI</name>
<evidence type="ECO:0000256" key="1">
    <source>
        <dbReference type="SAM" id="MobiDB-lite"/>
    </source>
</evidence>
<gene>
    <name evidence="3" type="ORF">NPX13_g4562</name>
</gene>
<feature type="transmembrane region" description="Helical" evidence="2">
    <location>
        <begin position="257"/>
        <end position="285"/>
    </location>
</feature>
<evidence type="ECO:0000313" key="3">
    <source>
        <dbReference type="EMBL" id="KAJ3573827.1"/>
    </source>
</evidence>
<dbReference type="Proteomes" id="UP001148614">
    <property type="component" value="Unassembled WGS sequence"/>
</dbReference>
<dbReference type="AlphaFoldDB" id="A0A9W8TLU0"/>
<evidence type="ECO:0000313" key="4">
    <source>
        <dbReference type="Proteomes" id="UP001148614"/>
    </source>
</evidence>
<keyword evidence="4" id="KW-1185">Reference proteome</keyword>
<organism evidence="3 4">
    <name type="scientific">Xylaria arbuscula</name>
    <dbReference type="NCBI Taxonomy" id="114810"/>
    <lineage>
        <taxon>Eukaryota</taxon>
        <taxon>Fungi</taxon>
        <taxon>Dikarya</taxon>
        <taxon>Ascomycota</taxon>
        <taxon>Pezizomycotina</taxon>
        <taxon>Sordariomycetes</taxon>
        <taxon>Xylariomycetidae</taxon>
        <taxon>Xylariales</taxon>
        <taxon>Xylariaceae</taxon>
        <taxon>Xylaria</taxon>
    </lineage>
</organism>
<proteinExistence type="predicted"/>
<reference evidence="3" key="1">
    <citation type="submission" date="2022-07" db="EMBL/GenBank/DDBJ databases">
        <title>Genome Sequence of Xylaria arbuscula.</title>
        <authorList>
            <person name="Buettner E."/>
        </authorList>
    </citation>
    <scope>NUCLEOTIDE SEQUENCE</scope>
    <source>
        <strain evidence="3">VT107</strain>
    </source>
</reference>
<feature type="region of interest" description="Disordered" evidence="1">
    <location>
        <begin position="1"/>
        <end position="38"/>
    </location>
</feature>
<accession>A0A9W8TLU0</accession>
<evidence type="ECO:0000256" key="2">
    <source>
        <dbReference type="SAM" id="Phobius"/>
    </source>
</evidence>
<keyword evidence="2" id="KW-1133">Transmembrane helix</keyword>